<sequence length="143" mass="15536">MSTFPLRARACFCASSGGIGFADVDCIALANNPSSHPSSGMVHESSTCSIVNAFSKHDHLATPSTSPVSSSTAWKYRTAVLFNAWFLCRSTVKARFRGFGGPIHRRPMPWVKAVQAMKANLSNDSIGRGRTFTVMMETGAWFQ</sequence>
<evidence type="ECO:0000313" key="1">
    <source>
        <dbReference type="EMBL" id="KAF1809882.1"/>
    </source>
</evidence>
<keyword evidence="2" id="KW-1185">Reference proteome</keyword>
<protein>
    <submittedName>
        <fullName evidence="1 3">Uncharacterized protein</fullName>
    </submittedName>
</protein>
<reference evidence="3" key="2">
    <citation type="submission" date="2020-04" db="EMBL/GenBank/DDBJ databases">
        <authorList>
            <consortium name="NCBI Genome Project"/>
        </authorList>
    </citation>
    <scope>NUCLEOTIDE SEQUENCE</scope>
    <source>
        <strain evidence="3">CBS 781.70</strain>
    </source>
</reference>
<accession>A0A6G1FW13</accession>
<evidence type="ECO:0000313" key="2">
    <source>
        <dbReference type="Proteomes" id="UP000504638"/>
    </source>
</evidence>
<evidence type="ECO:0000313" key="3">
    <source>
        <dbReference type="RefSeq" id="XP_033531513.1"/>
    </source>
</evidence>
<proteinExistence type="predicted"/>
<dbReference type="RefSeq" id="XP_033531513.1">
    <property type="nucleotide sequence ID" value="XM_033678237.1"/>
</dbReference>
<reference evidence="1 3" key="1">
    <citation type="submission" date="2020-01" db="EMBL/GenBank/DDBJ databases">
        <authorList>
            <consortium name="DOE Joint Genome Institute"/>
            <person name="Haridas S."/>
            <person name="Albert R."/>
            <person name="Binder M."/>
            <person name="Bloem J."/>
            <person name="Labutti K."/>
            <person name="Salamov A."/>
            <person name="Andreopoulos B."/>
            <person name="Baker S.E."/>
            <person name="Barry K."/>
            <person name="Bills G."/>
            <person name="Bluhm B.H."/>
            <person name="Cannon C."/>
            <person name="Castanera R."/>
            <person name="Culley D.E."/>
            <person name="Daum C."/>
            <person name="Ezra D."/>
            <person name="Gonzalez J.B."/>
            <person name="Henrissat B."/>
            <person name="Kuo A."/>
            <person name="Liang C."/>
            <person name="Lipzen A."/>
            <person name="Lutzoni F."/>
            <person name="Magnuson J."/>
            <person name="Mondo S."/>
            <person name="Nolan M."/>
            <person name="Ohm R."/>
            <person name="Pangilinan J."/>
            <person name="Park H.-J."/>
            <person name="Ramirez L."/>
            <person name="Alfaro M."/>
            <person name="Sun H."/>
            <person name="Tritt A."/>
            <person name="Yoshinaga Y."/>
            <person name="Zwiers L.-H."/>
            <person name="Turgeon B.G."/>
            <person name="Goodwin S.B."/>
            <person name="Spatafora J.W."/>
            <person name="Crous P.W."/>
            <person name="Grigoriev I.V."/>
        </authorList>
    </citation>
    <scope>NUCLEOTIDE SEQUENCE</scope>
    <source>
        <strain evidence="1 3">CBS 781.70</strain>
    </source>
</reference>
<dbReference type="EMBL" id="ML975169">
    <property type="protein sequence ID" value="KAF1809882.1"/>
    <property type="molecule type" value="Genomic_DNA"/>
</dbReference>
<gene>
    <name evidence="1 3" type="ORF">P152DRAFT_451544</name>
</gene>
<dbReference type="AlphaFoldDB" id="A0A6G1FW13"/>
<dbReference type="Proteomes" id="UP000504638">
    <property type="component" value="Unplaced"/>
</dbReference>
<organism evidence="1">
    <name type="scientific">Eremomyces bilateralis CBS 781.70</name>
    <dbReference type="NCBI Taxonomy" id="1392243"/>
    <lineage>
        <taxon>Eukaryota</taxon>
        <taxon>Fungi</taxon>
        <taxon>Dikarya</taxon>
        <taxon>Ascomycota</taxon>
        <taxon>Pezizomycotina</taxon>
        <taxon>Dothideomycetes</taxon>
        <taxon>Dothideomycetes incertae sedis</taxon>
        <taxon>Eremomycetales</taxon>
        <taxon>Eremomycetaceae</taxon>
        <taxon>Eremomyces</taxon>
    </lineage>
</organism>
<dbReference type="GeneID" id="54418807"/>
<name>A0A6G1FW13_9PEZI</name>
<reference evidence="3" key="3">
    <citation type="submission" date="2025-04" db="UniProtKB">
        <authorList>
            <consortium name="RefSeq"/>
        </authorList>
    </citation>
    <scope>IDENTIFICATION</scope>
    <source>
        <strain evidence="3">CBS 781.70</strain>
    </source>
</reference>